<dbReference type="RefSeq" id="WP_011019131.1">
    <property type="nucleotide sequence ID" value="NZ_DUJS01000002.1"/>
</dbReference>
<dbReference type="InterPro" id="IPR025799">
    <property type="entry name" value="Arg_MeTrfase"/>
</dbReference>
<dbReference type="PANTHER" id="PTHR11006:SF4">
    <property type="entry name" value="PROTEIN ARGININE N-METHYLTRANSFERASE 7"/>
    <property type="match status" value="1"/>
</dbReference>
<keyword evidence="1" id="KW-0808">Transferase</keyword>
<name>A0A832WR86_9EURY</name>
<evidence type="ECO:0000256" key="2">
    <source>
        <dbReference type="ARBA" id="ARBA00022691"/>
    </source>
</evidence>
<dbReference type="GO" id="GO:0042054">
    <property type="term" value="F:histone methyltransferase activity"/>
    <property type="evidence" value="ECO:0007669"/>
    <property type="project" value="TreeGrafter"/>
</dbReference>
<dbReference type="InterPro" id="IPR021172">
    <property type="entry name" value="UCP006607_RNA_methylase-rel"/>
</dbReference>
<dbReference type="PANTHER" id="PTHR11006">
    <property type="entry name" value="PROTEIN ARGININE N-METHYLTRANSFERASE"/>
    <property type="match status" value="1"/>
</dbReference>
<dbReference type="InterPro" id="IPR029063">
    <property type="entry name" value="SAM-dependent_MTases_sf"/>
</dbReference>
<gene>
    <name evidence="4" type="ORF">HA336_02100</name>
</gene>
<dbReference type="CDD" id="cd02440">
    <property type="entry name" value="AdoMet_MTases"/>
    <property type="match status" value="1"/>
</dbReference>
<proteinExistence type="predicted"/>
<sequence>MIKTIRTPVGEFKLLVDSYQLDLLRDVRRVFVFTSMVAEVAEDTFADLGAGTGPLSVVAAHAGAERVIAVEKNPKRARLLEKNLRKHVPHDVEWEVVVGDARDVDVNADVVACEMIDTLLLEEKFVPVINAVLERYEPTIVPQEVRIGANPIRRPPRTPRYRPGLPEDIEPLEVIRTDKPIPKKFEYETPEPGYAFFTWVEYEGTIAGGSDVFCPVLELPTPGDVLIGVRGAGLPSLRSYTPEHQDHT</sequence>
<evidence type="ECO:0000313" key="4">
    <source>
        <dbReference type="EMBL" id="HII70011.1"/>
    </source>
</evidence>
<evidence type="ECO:0000313" key="5">
    <source>
        <dbReference type="Proteomes" id="UP000619545"/>
    </source>
</evidence>
<evidence type="ECO:0000259" key="3">
    <source>
        <dbReference type="Pfam" id="PF02475"/>
    </source>
</evidence>
<dbReference type="GO" id="GO:0016274">
    <property type="term" value="F:protein-arginine N-methyltransferase activity"/>
    <property type="evidence" value="ECO:0007669"/>
    <property type="project" value="InterPro"/>
</dbReference>
<dbReference type="Gene3D" id="3.40.50.150">
    <property type="entry name" value="Vaccinia Virus protein VP39"/>
    <property type="match status" value="1"/>
</dbReference>
<dbReference type="EMBL" id="DUJS01000002">
    <property type="protein sequence ID" value="HII70011.1"/>
    <property type="molecule type" value="Genomic_DNA"/>
</dbReference>
<evidence type="ECO:0000256" key="1">
    <source>
        <dbReference type="ARBA" id="ARBA00022679"/>
    </source>
</evidence>
<dbReference type="InterPro" id="IPR056743">
    <property type="entry name" value="TRM5-TYW2-like_MTfase"/>
</dbReference>
<feature type="domain" description="TRM5/TYW2-like methyltransferase" evidence="3">
    <location>
        <begin position="42"/>
        <end position="112"/>
    </location>
</feature>
<accession>A0A832WR86</accession>
<protein>
    <recommendedName>
        <fullName evidence="3">TRM5/TYW2-like methyltransferase domain-containing protein</fullName>
    </recommendedName>
</protein>
<comment type="caution">
    <text evidence="4">The sequence shown here is derived from an EMBL/GenBank/DDBJ whole genome shotgun (WGS) entry which is preliminary data.</text>
</comment>
<dbReference type="PIRSF" id="PIRSF006607">
    <property type="entry name" value="RNAmts_UCP006607"/>
    <property type="match status" value="1"/>
</dbReference>
<dbReference type="GeneID" id="1476863"/>
<reference evidence="4" key="1">
    <citation type="journal article" date="2020" name="bioRxiv">
        <title>A rank-normalized archaeal taxonomy based on genome phylogeny resolves widespread incomplete and uneven classifications.</title>
        <authorList>
            <person name="Rinke C."/>
            <person name="Chuvochina M."/>
            <person name="Mussig A.J."/>
            <person name="Chaumeil P.-A."/>
            <person name="Waite D.W."/>
            <person name="Whitman W.B."/>
            <person name="Parks D.H."/>
            <person name="Hugenholtz P."/>
        </authorList>
    </citation>
    <scope>NUCLEOTIDE SEQUENCE</scope>
    <source>
        <strain evidence="4">UBA8853</strain>
    </source>
</reference>
<dbReference type="AlphaFoldDB" id="A0A832WR86"/>
<organism evidence="4 5">
    <name type="scientific">Methanopyrus kandleri</name>
    <dbReference type="NCBI Taxonomy" id="2320"/>
    <lineage>
        <taxon>Archaea</taxon>
        <taxon>Methanobacteriati</taxon>
        <taxon>Methanobacteriota</taxon>
        <taxon>Methanomada group</taxon>
        <taxon>Methanopyri</taxon>
        <taxon>Methanopyrales</taxon>
        <taxon>Methanopyraceae</taxon>
        <taxon>Methanopyrus</taxon>
    </lineage>
</organism>
<dbReference type="Proteomes" id="UP000619545">
    <property type="component" value="Unassembled WGS sequence"/>
</dbReference>
<keyword evidence="2" id="KW-0949">S-adenosyl-L-methionine</keyword>
<dbReference type="SUPFAM" id="SSF53335">
    <property type="entry name" value="S-adenosyl-L-methionine-dependent methyltransferases"/>
    <property type="match status" value="1"/>
</dbReference>
<dbReference type="Pfam" id="PF02475">
    <property type="entry name" value="TRM5-TYW2_MTfase"/>
    <property type="match status" value="1"/>
</dbReference>